<feature type="DNA-binding region" description="H-T-H motif" evidence="2">
    <location>
        <begin position="54"/>
        <end position="73"/>
    </location>
</feature>
<dbReference type="Gene3D" id="1.10.357.10">
    <property type="entry name" value="Tetracycline Repressor, domain 2"/>
    <property type="match status" value="1"/>
</dbReference>
<dbReference type="AlphaFoldDB" id="A0A231HE47"/>
<evidence type="ECO:0000313" key="6">
    <source>
        <dbReference type="Proteomes" id="UP000215506"/>
    </source>
</evidence>
<evidence type="ECO:0000256" key="2">
    <source>
        <dbReference type="PROSITE-ProRule" id="PRU00335"/>
    </source>
</evidence>
<proteinExistence type="predicted"/>
<dbReference type="InterPro" id="IPR001647">
    <property type="entry name" value="HTH_TetR"/>
</dbReference>
<evidence type="ECO:0000259" key="4">
    <source>
        <dbReference type="PROSITE" id="PS50977"/>
    </source>
</evidence>
<evidence type="ECO:0000256" key="3">
    <source>
        <dbReference type="SAM" id="MobiDB-lite"/>
    </source>
</evidence>
<protein>
    <submittedName>
        <fullName evidence="5">HTH-type transcriptional regulator BetI</fullName>
    </submittedName>
</protein>
<dbReference type="RefSeq" id="WP_223273172.1">
    <property type="nucleotide sequence ID" value="NZ_JAAXOR010000003.1"/>
</dbReference>
<dbReference type="GO" id="GO:0003700">
    <property type="term" value="F:DNA-binding transcription factor activity"/>
    <property type="evidence" value="ECO:0007669"/>
    <property type="project" value="TreeGrafter"/>
</dbReference>
<dbReference type="GO" id="GO:0000976">
    <property type="term" value="F:transcription cis-regulatory region binding"/>
    <property type="evidence" value="ECO:0007669"/>
    <property type="project" value="TreeGrafter"/>
</dbReference>
<dbReference type="PANTHER" id="PTHR30055">
    <property type="entry name" value="HTH-TYPE TRANSCRIPTIONAL REGULATOR RUTR"/>
    <property type="match status" value="1"/>
</dbReference>
<keyword evidence="6" id="KW-1185">Reference proteome</keyword>
<organism evidence="5 6">
    <name type="scientific">Nocardia cerradoensis</name>
    <dbReference type="NCBI Taxonomy" id="85688"/>
    <lineage>
        <taxon>Bacteria</taxon>
        <taxon>Bacillati</taxon>
        <taxon>Actinomycetota</taxon>
        <taxon>Actinomycetes</taxon>
        <taxon>Mycobacteriales</taxon>
        <taxon>Nocardiaceae</taxon>
        <taxon>Nocardia</taxon>
    </lineage>
</organism>
<dbReference type="InterPro" id="IPR050109">
    <property type="entry name" value="HTH-type_TetR-like_transc_reg"/>
</dbReference>
<name>A0A231HE47_9NOCA</name>
<dbReference type="PROSITE" id="PS50977">
    <property type="entry name" value="HTH_TETR_2"/>
    <property type="match status" value="1"/>
</dbReference>
<keyword evidence="1 2" id="KW-0238">DNA-binding</keyword>
<dbReference type="InterPro" id="IPR009057">
    <property type="entry name" value="Homeodomain-like_sf"/>
</dbReference>
<accession>A0A231HE47</accession>
<evidence type="ECO:0000313" key="5">
    <source>
        <dbReference type="EMBL" id="OXR47048.1"/>
    </source>
</evidence>
<dbReference type="Pfam" id="PF00440">
    <property type="entry name" value="TetR_N"/>
    <property type="match status" value="1"/>
</dbReference>
<comment type="caution">
    <text evidence="5">The sequence shown here is derived from an EMBL/GenBank/DDBJ whole genome shotgun (WGS) entry which is preliminary data.</text>
</comment>
<reference evidence="5 6" key="1">
    <citation type="submission" date="2017-07" db="EMBL/GenBank/DDBJ databases">
        <title>First draft Genome Sequence of Nocardia cerradoensis isolated from human infection.</title>
        <authorList>
            <person name="Carrasco G."/>
        </authorList>
    </citation>
    <scope>NUCLEOTIDE SEQUENCE [LARGE SCALE GENOMIC DNA]</scope>
    <source>
        <strain evidence="5 6">CNM20130759</strain>
    </source>
</reference>
<dbReference type="PANTHER" id="PTHR30055:SF223">
    <property type="entry name" value="HTH-TYPE TRANSCRIPTIONAL REGULATOR UIDR"/>
    <property type="match status" value="1"/>
</dbReference>
<feature type="compositionally biased region" description="Low complexity" evidence="3">
    <location>
        <begin position="1"/>
        <end position="12"/>
    </location>
</feature>
<feature type="domain" description="HTH tetR-type" evidence="4">
    <location>
        <begin position="30"/>
        <end position="91"/>
    </location>
</feature>
<dbReference type="SUPFAM" id="SSF46689">
    <property type="entry name" value="Homeodomain-like"/>
    <property type="match status" value="1"/>
</dbReference>
<dbReference type="Proteomes" id="UP000215506">
    <property type="component" value="Unassembled WGS sequence"/>
</dbReference>
<feature type="region of interest" description="Disordered" evidence="3">
    <location>
        <begin position="1"/>
        <end position="23"/>
    </location>
</feature>
<dbReference type="EMBL" id="NGAF01000001">
    <property type="protein sequence ID" value="OXR47048.1"/>
    <property type="molecule type" value="Genomic_DNA"/>
</dbReference>
<evidence type="ECO:0000256" key="1">
    <source>
        <dbReference type="ARBA" id="ARBA00023125"/>
    </source>
</evidence>
<gene>
    <name evidence="5" type="primary">betI_1</name>
    <name evidence="5" type="ORF">B7C42_00167</name>
</gene>
<sequence>MARTTTTGSSTIPPTPADGAPPVRRRLTAEARKSSILAAARRAFSETGDMNGTTVKMIAEHSGISEGIIYRHFESKDQLFFEAVVEPLKSAVDDLVAATAVVDRDQPLTPQRQLETLKGLYRQLISTLDEVLPLLGLVLFGDPQVARRFYRENFAVAMDRLAEAWREVEDRYGFPFESPDISARAVMGMALMQALETRHGTAKKADRDRAITLISEGTVKGFFPVIEGAESDDRTA</sequence>